<dbReference type="Gene3D" id="3.40.50.300">
    <property type="entry name" value="P-loop containing nucleotide triphosphate hydrolases"/>
    <property type="match status" value="1"/>
</dbReference>
<dbReference type="SUPFAM" id="SSF52540">
    <property type="entry name" value="P-loop containing nucleoside triphosphate hydrolases"/>
    <property type="match status" value="1"/>
</dbReference>
<name>A0A432YLK8_9GAMM</name>
<dbReference type="InterPro" id="IPR027417">
    <property type="entry name" value="P-loop_NTPase"/>
</dbReference>
<dbReference type="Proteomes" id="UP000288259">
    <property type="component" value="Unassembled WGS sequence"/>
</dbReference>
<keyword evidence="1" id="KW-0813">Transport</keyword>
<gene>
    <name evidence="8" type="ORF">CWI71_05650</name>
</gene>
<keyword evidence="6" id="KW-0472">Membrane</keyword>
<dbReference type="RefSeq" id="WP_126754303.1">
    <property type="nucleotide sequence ID" value="NZ_PIPY01000005.1"/>
</dbReference>
<evidence type="ECO:0000256" key="3">
    <source>
        <dbReference type="ARBA" id="ARBA00022748"/>
    </source>
</evidence>
<accession>A0A432YLK8</accession>
<keyword evidence="2" id="KW-0547">Nucleotide-binding</keyword>
<organism evidence="8 9">
    <name type="scientific">Pseudidiomarina insulisalsae</name>
    <dbReference type="NCBI Taxonomy" id="575789"/>
    <lineage>
        <taxon>Bacteria</taxon>
        <taxon>Pseudomonadati</taxon>
        <taxon>Pseudomonadota</taxon>
        <taxon>Gammaproteobacteria</taxon>
        <taxon>Alteromonadales</taxon>
        <taxon>Idiomarinaceae</taxon>
        <taxon>Pseudidiomarina</taxon>
    </lineage>
</organism>
<keyword evidence="9" id="KW-1185">Reference proteome</keyword>
<keyword evidence="4 8" id="KW-0067">ATP-binding</keyword>
<dbReference type="PANTHER" id="PTHR43499">
    <property type="entry name" value="ABC TRANSPORTER I FAMILY MEMBER 1"/>
    <property type="match status" value="1"/>
</dbReference>
<evidence type="ECO:0000259" key="7">
    <source>
        <dbReference type="PROSITE" id="PS50893"/>
    </source>
</evidence>
<evidence type="ECO:0000256" key="1">
    <source>
        <dbReference type="ARBA" id="ARBA00022448"/>
    </source>
</evidence>
<dbReference type="NCBIfam" id="TIGR01189">
    <property type="entry name" value="ccmA"/>
    <property type="match status" value="1"/>
</dbReference>
<dbReference type="PANTHER" id="PTHR43499:SF1">
    <property type="entry name" value="ABC TRANSPORTER I FAMILY MEMBER 1"/>
    <property type="match status" value="1"/>
</dbReference>
<dbReference type="AlphaFoldDB" id="A0A432YLK8"/>
<dbReference type="InterPro" id="IPR003593">
    <property type="entry name" value="AAA+_ATPase"/>
</dbReference>
<comment type="caution">
    <text evidence="8">The sequence shown here is derived from an EMBL/GenBank/DDBJ whole genome shotgun (WGS) entry which is preliminary data.</text>
</comment>
<evidence type="ECO:0000313" key="8">
    <source>
        <dbReference type="EMBL" id="RUO61843.1"/>
    </source>
</evidence>
<dbReference type="EMBL" id="PIPY01000005">
    <property type="protein sequence ID" value="RUO61843.1"/>
    <property type="molecule type" value="Genomic_DNA"/>
</dbReference>
<dbReference type="InterPro" id="IPR003439">
    <property type="entry name" value="ABC_transporter-like_ATP-bd"/>
</dbReference>
<dbReference type="GO" id="GO:0022857">
    <property type="term" value="F:transmembrane transporter activity"/>
    <property type="evidence" value="ECO:0007669"/>
    <property type="project" value="InterPro"/>
</dbReference>
<feature type="domain" description="ABC transporter" evidence="7">
    <location>
        <begin position="5"/>
        <end position="203"/>
    </location>
</feature>
<dbReference type="PROSITE" id="PS50893">
    <property type="entry name" value="ABC_TRANSPORTER_2"/>
    <property type="match status" value="1"/>
</dbReference>
<protein>
    <submittedName>
        <fullName evidence="8">Heme ABC transporter ATP-binding protein CcmA</fullName>
    </submittedName>
</protein>
<dbReference type="GO" id="GO:0005524">
    <property type="term" value="F:ATP binding"/>
    <property type="evidence" value="ECO:0007669"/>
    <property type="project" value="UniProtKB-KW"/>
</dbReference>
<dbReference type="InterPro" id="IPR005895">
    <property type="entry name" value="ABC_transptr_haem_export_CcmA"/>
</dbReference>
<dbReference type="SMART" id="SM00382">
    <property type="entry name" value="AAA"/>
    <property type="match status" value="1"/>
</dbReference>
<dbReference type="NCBIfam" id="NF010061">
    <property type="entry name" value="PRK13538.1"/>
    <property type="match status" value="1"/>
</dbReference>
<evidence type="ECO:0000256" key="5">
    <source>
        <dbReference type="ARBA" id="ARBA00022967"/>
    </source>
</evidence>
<keyword evidence="5" id="KW-1278">Translocase</keyword>
<proteinExistence type="predicted"/>
<evidence type="ECO:0000256" key="2">
    <source>
        <dbReference type="ARBA" id="ARBA00022741"/>
    </source>
</evidence>
<sequence length="211" mass="22926">MSTLLSVSQLASQRAGRTLFADLRFAVKSGDLLHIEGVNGAGKSTLLRALVGLVELQEGTVEFFPEQNELAENWRAHVLFMGHKAAVKTELTAIENVELLAELGGVSNVDTWDLLETVGLIGLEDLPAGQLSAGQQRRIALTRLWFSEAPLWILDEPFTALDTFGIELLHTKFAQHIAGGGAIILTSHQPLSWQGAQFKRIRITGADDAGF</sequence>
<keyword evidence="3" id="KW-0201">Cytochrome c-type biogenesis</keyword>
<evidence type="ECO:0000256" key="6">
    <source>
        <dbReference type="ARBA" id="ARBA00023136"/>
    </source>
</evidence>
<dbReference type="GO" id="GO:0017004">
    <property type="term" value="P:cytochrome complex assembly"/>
    <property type="evidence" value="ECO:0007669"/>
    <property type="project" value="UniProtKB-KW"/>
</dbReference>
<dbReference type="OrthoDB" id="9800654at2"/>
<reference evidence="9" key="1">
    <citation type="journal article" date="2018" name="Front. Microbiol.">
        <title>Genome-Based Analysis Reveals the Taxonomy and Diversity of the Family Idiomarinaceae.</title>
        <authorList>
            <person name="Liu Y."/>
            <person name="Lai Q."/>
            <person name="Shao Z."/>
        </authorList>
    </citation>
    <scope>NUCLEOTIDE SEQUENCE [LARGE SCALE GENOMIC DNA]</scope>
    <source>
        <strain evidence="9">CVS-6</strain>
    </source>
</reference>
<dbReference type="Pfam" id="PF00005">
    <property type="entry name" value="ABC_tran"/>
    <property type="match status" value="1"/>
</dbReference>
<dbReference type="GO" id="GO:0016887">
    <property type="term" value="F:ATP hydrolysis activity"/>
    <property type="evidence" value="ECO:0007669"/>
    <property type="project" value="InterPro"/>
</dbReference>
<evidence type="ECO:0000313" key="9">
    <source>
        <dbReference type="Proteomes" id="UP000288259"/>
    </source>
</evidence>
<evidence type="ECO:0000256" key="4">
    <source>
        <dbReference type="ARBA" id="ARBA00022840"/>
    </source>
</evidence>